<reference evidence="2 3" key="2">
    <citation type="journal article" date="2016" name="Infect. Immun.">
        <title>Helicobacter saguini, a Novel Helicobacter Isolated from Cotton-Top Tamarins with Ulcerative Colitis, Has Proinflammatory Properties and Induces Typhlocolitis and Dysplasia in Gnotobiotic IL-10-/- Mice.</title>
        <authorList>
            <person name="Shen Z."/>
            <person name="Mannion A."/>
            <person name="Whary M.T."/>
            <person name="Muthupalani S."/>
            <person name="Sheh A."/>
            <person name="Feng Y."/>
            <person name="Gong G."/>
            <person name="Vandamme P."/>
            <person name="Holcombe H.R."/>
            <person name="Paster B.J."/>
            <person name="Fox J.G."/>
        </authorList>
    </citation>
    <scope>NUCLEOTIDE SEQUENCE [LARGE SCALE GENOMIC DNA]</scope>
    <source>
        <strain evidence="2 3">MIT 97-6194</strain>
    </source>
</reference>
<dbReference type="RefSeq" id="WP_034573688.1">
    <property type="nucleotide sequence ID" value="NZ_JRMP02000011.1"/>
</dbReference>
<evidence type="ECO:0000313" key="1">
    <source>
        <dbReference type="EMBL" id="MWV69055.1"/>
    </source>
</evidence>
<accession>A0A347VS76</accession>
<reference evidence="2 3" key="1">
    <citation type="journal article" date="2014" name="Genome Announc.">
        <title>Draft genome sequences of eight enterohepatic helicobacter species isolated from both laboratory and wild rodents.</title>
        <authorList>
            <person name="Sheh A."/>
            <person name="Shen Z."/>
            <person name="Fox J.G."/>
        </authorList>
    </citation>
    <scope>NUCLEOTIDE SEQUENCE [LARGE SCALE GENOMIC DNA]</scope>
    <source>
        <strain evidence="2 3">MIT 97-6194</strain>
    </source>
</reference>
<dbReference type="Proteomes" id="UP000029714">
    <property type="component" value="Unassembled WGS sequence"/>
</dbReference>
<gene>
    <name evidence="1" type="ORF">DCO61_03220</name>
    <name evidence="2" type="ORF">LS64_007645</name>
</gene>
<organism evidence="2 3">
    <name type="scientific">Helicobacter saguini</name>
    <dbReference type="NCBI Taxonomy" id="1548018"/>
    <lineage>
        <taxon>Bacteria</taxon>
        <taxon>Pseudomonadati</taxon>
        <taxon>Campylobacterota</taxon>
        <taxon>Epsilonproteobacteria</taxon>
        <taxon>Campylobacterales</taxon>
        <taxon>Helicobacteraceae</taxon>
        <taxon>Helicobacter</taxon>
    </lineage>
</organism>
<reference evidence="1 4" key="4">
    <citation type="submission" date="2019-12" db="EMBL/GenBank/DDBJ databases">
        <title>Multi-Generational Helicobacter saguini Isolates.</title>
        <authorList>
            <person name="Mannion A."/>
            <person name="Shen Z."/>
            <person name="Fox J.G."/>
        </authorList>
    </citation>
    <scope>NUCLEOTIDE SEQUENCE [LARGE SCALE GENOMIC DNA]</scope>
    <source>
        <strain evidence="1">16-048</strain>
        <strain evidence="4">16-048 (F4)</strain>
    </source>
</reference>
<sequence>MGFCECEYNITESIKATKFLRRLGYTNAQTQKILDKKRLYQHGKIIKKGDILQVGHVVLIEFIPKDLGLKPIFSDSFHLDSIN</sequence>
<keyword evidence="3" id="KW-1185">Reference proteome</keyword>
<dbReference type="AlphaFoldDB" id="A0A347VS76"/>
<evidence type="ECO:0000313" key="3">
    <source>
        <dbReference type="Proteomes" id="UP000029714"/>
    </source>
</evidence>
<dbReference type="EMBL" id="JRMP02000011">
    <property type="protein sequence ID" value="TLD94021.1"/>
    <property type="molecule type" value="Genomic_DNA"/>
</dbReference>
<evidence type="ECO:0000313" key="2">
    <source>
        <dbReference type="EMBL" id="TLD94021.1"/>
    </source>
</evidence>
<dbReference type="Proteomes" id="UP000477070">
    <property type="component" value="Unassembled WGS sequence"/>
</dbReference>
<proteinExistence type="predicted"/>
<protein>
    <recommendedName>
        <fullName evidence="5">RNA-binding S4 domain-containing protein</fullName>
    </recommendedName>
</protein>
<evidence type="ECO:0000313" key="4">
    <source>
        <dbReference type="Proteomes" id="UP000477070"/>
    </source>
</evidence>
<evidence type="ECO:0008006" key="5">
    <source>
        <dbReference type="Google" id="ProtNLM"/>
    </source>
</evidence>
<reference evidence="2" key="3">
    <citation type="submission" date="2018-04" db="EMBL/GenBank/DDBJ databases">
        <authorList>
            <person name="Sheh A."/>
            <person name="Shen Z."/>
            <person name="Mannion A.J."/>
            <person name="Fox J.G."/>
        </authorList>
    </citation>
    <scope>NUCLEOTIDE SEQUENCE</scope>
    <source>
        <strain evidence="2">MIT 97-6194</strain>
    </source>
</reference>
<name>A0A347VS76_9HELI</name>
<dbReference type="EMBL" id="QBIU01000001">
    <property type="protein sequence ID" value="MWV69055.1"/>
    <property type="molecule type" value="Genomic_DNA"/>
</dbReference>
<dbReference type="STRING" id="1548018.LS64_13135"/>
<comment type="caution">
    <text evidence="2">The sequence shown here is derived from an EMBL/GenBank/DDBJ whole genome shotgun (WGS) entry which is preliminary data.</text>
</comment>